<accession>A0A5N6YDV1</accession>
<gene>
    <name evidence="1" type="ORF">BDV24DRAFT_28612</name>
</gene>
<evidence type="ECO:0000313" key="1">
    <source>
        <dbReference type="EMBL" id="KAE8343642.1"/>
    </source>
</evidence>
<dbReference type="Proteomes" id="UP000325558">
    <property type="component" value="Unassembled WGS sequence"/>
</dbReference>
<proteinExistence type="predicted"/>
<sequence length="153" mass="17458">MLRRALRRHDFISQAFIDTLCVKSKRPICSLFFFFFFLLLYNITTGGGKQFKSDPSPDNRKVFGEALRLFSSAIPFLHQLSNCSNITFLNKMVQCDGGRTAAQRQKQYDGEAHFFTSIRAMVVRSSTANPRKKAYERRDVDLSALISRSYPGG</sequence>
<protein>
    <submittedName>
        <fullName evidence="1">Uncharacterized protein</fullName>
    </submittedName>
</protein>
<dbReference type="AlphaFoldDB" id="A0A5N6YDV1"/>
<organism evidence="1">
    <name type="scientific">Aspergillus arachidicola</name>
    <dbReference type="NCBI Taxonomy" id="656916"/>
    <lineage>
        <taxon>Eukaryota</taxon>
        <taxon>Fungi</taxon>
        <taxon>Dikarya</taxon>
        <taxon>Ascomycota</taxon>
        <taxon>Pezizomycotina</taxon>
        <taxon>Eurotiomycetes</taxon>
        <taxon>Eurotiomycetidae</taxon>
        <taxon>Eurotiales</taxon>
        <taxon>Aspergillaceae</taxon>
        <taxon>Aspergillus</taxon>
        <taxon>Aspergillus subgen. Circumdati</taxon>
    </lineage>
</organism>
<reference evidence="1" key="1">
    <citation type="submission" date="2019-04" db="EMBL/GenBank/DDBJ databases">
        <title>Friends and foes A comparative genomics study of 23 Aspergillus species from section Flavi.</title>
        <authorList>
            <consortium name="DOE Joint Genome Institute"/>
            <person name="Kjaerbolling I."/>
            <person name="Vesth T."/>
            <person name="Frisvad J.C."/>
            <person name="Nybo J.L."/>
            <person name="Theobald S."/>
            <person name="Kildgaard S."/>
            <person name="Isbrandt T."/>
            <person name="Kuo A."/>
            <person name="Sato A."/>
            <person name="Lyhne E.K."/>
            <person name="Kogle M.E."/>
            <person name="Wiebenga A."/>
            <person name="Kun R.S."/>
            <person name="Lubbers R.J."/>
            <person name="Makela M.R."/>
            <person name="Barry K."/>
            <person name="Chovatia M."/>
            <person name="Clum A."/>
            <person name="Daum C."/>
            <person name="Haridas S."/>
            <person name="He G."/>
            <person name="LaButti K."/>
            <person name="Lipzen A."/>
            <person name="Mondo S."/>
            <person name="Riley R."/>
            <person name="Salamov A."/>
            <person name="Simmons B.A."/>
            <person name="Magnuson J.K."/>
            <person name="Henrissat B."/>
            <person name="Mortensen U.H."/>
            <person name="Larsen T.O."/>
            <person name="Devries R.P."/>
            <person name="Grigoriev I.V."/>
            <person name="Machida M."/>
            <person name="Baker S.E."/>
            <person name="Andersen M.R."/>
        </authorList>
    </citation>
    <scope>NUCLEOTIDE SEQUENCE</scope>
    <source>
        <strain evidence="1">CBS 117612</strain>
    </source>
</reference>
<dbReference type="OrthoDB" id="10569741at2759"/>
<dbReference type="EMBL" id="ML737128">
    <property type="protein sequence ID" value="KAE8343642.1"/>
    <property type="molecule type" value="Genomic_DNA"/>
</dbReference>
<name>A0A5N6YDV1_9EURO</name>